<comment type="caution">
    <text evidence="1">The sequence shown here is derived from an EMBL/GenBank/DDBJ whole genome shotgun (WGS) entry which is preliminary data.</text>
</comment>
<dbReference type="EMBL" id="QZXA01000011">
    <property type="protein sequence ID" value="RJT30207.1"/>
    <property type="molecule type" value="Genomic_DNA"/>
</dbReference>
<organism evidence="1 2">
    <name type="scientific">Mesorhizobium jarvisii</name>
    <dbReference type="NCBI Taxonomy" id="1777867"/>
    <lineage>
        <taxon>Bacteria</taxon>
        <taxon>Pseudomonadati</taxon>
        <taxon>Pseudomonadota</taxon>
        <taxon>Alphaproteobacteria</taxon>
        <taxon>Hyphomicrobiales</taxon>
        <taxon>Phyllobacteriaceae</taxon>
        <taxon>Mesorhizobium</taxon>
    </lineage>
</organism>
<dbReference type="Proteomes" id="UP000275530">
    <property type="component" value="Unassembled WGS sequence"/>
</dbReference>
<sequence length="62" mass="6810">MIFRLLFSDEYRLKKLRTSPQGRTGGTPSKGDMGSHMAGVLVQRAYRASSRSLIFGTGIAAY</sequence>
<protein>
    <submittedName>
        <fullName evidence="1">Uncharacterized protein</fullName>
    </submittedName>
</protein>
<name>A0A6M7TEA1_9HYPH</name>
<gene>
    <name evidence="1" type="ORF">D3242_26185</name>
</gene>
<accession>A0A6M7TEA1</accession>
<evidence type="ECO:0000313" key="2">
    <source>
        <dbReference type="Proteomes" id="UP000275530"/>
    </source>
</evidence>
<dbReference type="AlphaFoldDB" id="A0A6M7TEA1"/>
<proteinExistence type="predicted"/>
<keyword evidence="2" id="KW-1185">Reference proteome</keyword>
<reference evidence="1 2" key="1">
    <citation type="submission" date="2018-09" db="EMBL/GenBank/DDBJ databases">
        <title>Mesorhizobium carmichaelinearum sp. nov. isolated from Carmichaelinea spp. root nodules in New Zealand.</title>
        <authorList>
            <person name="De Meyer S.E."/>
        </authorList>
    </citation>
    <scope>NUCLEOTIDE SEQUENCE [LARGE SCALE GENOMIC DNA]</scope>
    <source>
        <strain evidence="1 2">LMG 28313</strain>
    </source>
</reference>
<evidence type="ECO:0000313" key="1">
    <source>
        <dbReference type="EMBL" id="RJT30207.1"/>
    </source>
</evidence>